<evidence type="ECO:0000256" key="1">
    <source>
        <dbReference type="ARBA" id="ARBA00023015"/>
    </source>
</evidence>
<evidence type="ECO:0000313" key="8">
    <source>
        <dbReference type="Proteomes" id="UP000718564"/>
    </source>
</evidence>
<keyword evidence="3" id="KW-0804">Transcription</keyword>
<dbReference type="RefSeq" id="WP_169153493.1">
    <property type="nucleotide sequence ID" value="NZ_CAWPJE010000237.1"/>
</dbReference>
<dbReference type="Pfam" id="PF00440">
    <property type="entry name" value="TetR_N"/>
    <property type="match status" value="1"/>
</dbReference>
<protein>
    <submittedName>
        <fullName evidence="7">TetR/AcrR family transcriptional regulator</fullName>
    </submittedName>
</protein>
<evidence type="ECO:0000256" key="3">
    <source>
        <dbReference type="ARBA" id="ARBA00023163"/>
    </source>
</evidence>
<dbReference type="PANTHER" id="PTHR30055:SF234">
    <property type="entry name" value="HTH-TYPE TRANSCRIPTIONAL REGULATOR BETI"/>
    <property type="match status" value="1"/>
</dbReference>
<dbReference type="InterPro" id="IPR023772">
    <property type="entry name" value="DNA-bd_HTH_TetR-type_CS"/>
</dbReference>
<dbReference type="EMBL" id="QMEB01000006">
    <property type="protein sequence ID" value="NMG18197.1"/>
    <property type="molecule type" value="Genomic_DNA"/>
</dbReference>
<evidence type="ECO:0000259" key="6">
    <source>
        <dbReference type="PROSITE" id="PS50977"/>
    </source>
</evidence>
<evidence type="ECO:0000256" key="2">
    <source>
        <dbReference type="ARBA" id="ARBA00023125"/>
    </source>
</evidence>
<dbReference type="PRINTS" id="PR00455">
    <property type="entry name" value="HTHTETR"/>
</dbReference>
<comment type="caution">
    <text evidence="7">The sequence shown here is derived from an EMBL/GenBank/DDBJ whole genome shotgun (WGS) entry which is preliminary data.</text>
</comment>
<accession>A0ABX1P3Q3</accession>
<reference evidence="7 8" key="1">
    <citation type="submission" date="2018-06" db="EMBL/GenBank/DDBJ databases">
        <title>Comparative genomics of Brasilonema spp. strains.</title>
        <authorList>
            <person name="Alvarenga D.O."/>
            <person name="Fiore M.F."/>
            <person name="Varani A.M."/>
        </authorList>
    </citation>
    <scope>NUCLEOTIDE SEQUENCE [LARGE SCALE GENOMIC DNA]</scope>
    <source>
        <strain evidence="7 8">SPC951</strain>
    </source>
</reference>
<feature type="DNA-binding region" description="H-T-H motif" evidence="4">
    <location>
        <begin position="38"/>
        <end position="57"/>
    </location>
</feature>
<keyword evidence="2 4" id="KW-0238">DNA-binding</keyword>
<dbReference type="PROSITE" id="PS50977">
    <property type="entry name" value="HTH_TETR_2"/>
    <property type="match status" value="1"/>
</dbReference>
<dbReference type="SUPFAM" id="SSF46689">
    <property type="entry name" value="Homeodomain-like"/>
    <property type="match status" value="1"/>
</dbReference>
<organism evidence="7 8">
    <name type="scientific">Brasilonema bromeliae SPC951</name>
    <dbReference type="NCBI Taxonomy" id="385972"/>
    <lineage>
        <taxon>Bacteria</taxon>
        <taxon>Bacillati</taxon>
        <taxon>Cyanobacteriota</taxon>
        <taxon>Cyanophyceae</taxon>
        <taxon>Nostocales</taxon>
        <taxon>Scytonemataceae</taxon>
        <taxon>Brasilonema</taxon>
        <taxon>Bromeliae group (in: Brasilonema)</taxon>
    </lineage>
</organism>
<gene>
    <name evidence="7" type="ORF">DP116_01540</name>
</gene>
<evidence type="ECO:0000256" key="5">
    <source>
        <dbReference type="SAM" id="MobiDB-lite"/>
    </source>
</evidence>
<dbReference type="Proteomes" id="UP000718564">
    <property type="component" value="Unassembled WGS sequence"/>
</dbReference>
<name>A0ABX1P3Q3_9CYAN</name>
<sequence length="284" mass="32226">MRKTQANNLDRKLSEEKVDAILAGAMQEFLAHGYAATTMDRVTAAAGVSKTTVYSHFQDKEGLFTALIQQLILEKYYASFNPQKAQLMEGEASIILRHLAFSMLNNIIGDQQVLGLMRLIVGESGRFPELARAFVLNLEKPFLEDLCQFLMSRPELNLPDPEVAARVLVGTLVHFILIEEILHGNDILPIERERLINNLISLLTANQTQKDLPADQYSGTRQKSFRRNRKNSGKFERDYDSEPKRLRSIRLTDTAWEKLAQVAAKHELTRSEMIEIIARDGELT</sequence>
<keyword evidence="1" id="KW-0805">Transcription regulation</keyword>
<feature type="compositionally biased region" description="Basic residues" evidence="5">
    <location>
        <begin position="223"/>
        <end position="232"/>
    </location>
</feature>
<evidence type="ECO:0000313" key="7">
    <source>
        <dbReference type="EMBL" id="NMG18197.1"/>
    </source>
</evidence>
<keyword evidence="8" id="KW-1185">Reference proteome</keyword>
<dbReference type="InterPro" id="IPR009057">
    <property type="entry name" value="Homeodomain-like_sf"/>
</dbReference>
<dbReference type="InterPro" id="IPR001647">
    <property type="entry name" value="HTH_TetR"/>
</dbReference>
<dbReference type="PROSITE" id="PS01081">
    <property type="entry name" value="HTH_TETR_1"/>
    <property type="match status" value="1"/>
</dbReference>
<feature type="region of interest" description="Disordered" evidence="5">
    <location>
        <begin position="213"/>
        <end position="239"/>
    </location>
</feature>
<dbReference type="Pfam" id="PF14246">
    <property type="entry name" value="TetR_C_7"/>
    <property type="match status" value="1"/>
</dbReference>
<dbReference type="Gene3D" id="1.10.357.10">
    <property type="entry name" value="Tetracycline Repressor, domain 2"/>
    <property type="match status" value="1"/>
</dbReference>
<dbReference type="InterPro" id="IPR039536">
    <property type="entry name" value="TetR_C_Proteobacteria"/>
</dbReference>
<dbReference type="PANTHER" id="PTHR30055">
    <property type="entry name" value="HTH-TYPE TRANSCRIPTIONAL REGULATOR RUTR"/>
    <property type="match status" value="1"/>
</dbReference>
<feature type="domain" description="HTH tetR-type" evidence="6">
    <location>
        <begin position="15"/>
        <end position="75"/>
    </location>
</feature>
<proteinExistence type="predicted"/>
<dbReference type="InterPro" id="IPR050109">
    <property type="entry name" value="HTH-type_TetR-like_transc_reg"/>
</dbReference>
<evidence type="ECO:0000256" key="4">
    <source>
        <dbReference type="PROSITE-ProRule" id="PRU00335"/>
    </source>
</evidence>